<proteinExistence type="predicted"/>
<evidence type="ECO:0000313" key="6">
    <source>
        <dbReference type="EMBL" id="NVN10373.1"/>
    </source>
</evidence>
<evidence type="ECO:0000259" key="5">
    <source>
        <dbReference type="PROSITE" id="PS50977"/>
    </source>
</evidence>
<reference evidence="6 7" key="1">
    <citation type="submission" date="2020-06" db="EMBL/GenBank/DDBJ databases">
        <title>Description of novel acetic acid bacteria.</title>
        <authorList>
            <person name="Sombolestani A."/>
        </authorList>
    </citation>
    <scope>NUCLEOTIDE SEQUENCE [LARGE SCALE GENOMIC DNA]</scope>
    <source>
        <strain evidence="6 7">LMG 31431</strain>
    </source>
</reference>
<dbReference type="Pfam" id="PF16925">
    <property type="entry name" value="TetR_C_13"/>
    <property type="match status" value="1"/>
</dbReference>
<dbReference type="PANTHER" id="PTHR30055">
    <property type="entry name" value="HTH-TYPE TRANSCRIPTIONAL REGULATOR RUTR"/>
    <property type="match status" value="1"/>
</dbReference>
<dbReference type="PROSITE" id="PS50977">
    <property type="entry name" value="HTH_TETR_2"/>
    <property type="match status" value="1"/>
</dbReference>
<dbReference type="Gene3D" id="1.10.357.10">
    <property type="entry name" value="Tetracycline Repressor, domain 2"/>
    <property type="match status" value="1"/>
</dbReference>
<dbReference type="SUPFAM" id="SSF46689">
    <property type="entry name" value="Homeodomain-like"/>
    <property type="match status" value="1"/>
</dbReference>
<dbReference type="GO" id="GO:0000976">
    <property type="term" value="F:transcription cis-regulatory region binding"/>
    <property type="evidence" value="ECO:0007669"/>
    <property type="project" value="TreeGrafter"/>
</dbReference>
<dbReference type="AlphaFoldDB" id="A0A7Y7M6E3"/>
<keyword evidence="3" id="KW-0804">Transcription</keyword>
<dbReference type="InterPro" id="IPR036271">
    <property type="entry name" value="Tet_transcr_reg_TetR-rel_C_sf"/>
</dbReference>
<dbReference type="InterPro" id="IPR011075">
    <property type="entry name" value="TetR_C"/>
</dbReference>
<dbReference type="PROSITE" id="PS01081">
    <property type="entry name" value="HTH_TETR_1"/>
    <property type="match status" value="1"/>
</dbReference>
<dbReference type="GO" id="GO:0003700">
    <property type="term" value="F:DNA-binding transcription factor activity"/>
    <property type="evidence" value="ECO:0007669"/>
    <property type="project" value="TreeGrafter"/>
</dbReference>
<dbReference type="InterPro" id="IPR023772">
    <property type="entry name" value="DNA-bd_HTH_TetR-type_CS"/>
</dbReference>
<evidence type="ECO:0000256" key="2">
    <source>
        <dbReference type="ARBA" id="ARBA00023125"/>
    </source>
</evidence>
<evidence type="ECO:0000256" key="3">
    <source>
        <dbReference type="ARBA" id="ARBA00023163"/>
    </source>
</evidence>
<evidence type="ECO:0000256" key="1">
    <source>
        <dbReference type="ARBA" id="ARBA00023015"/>
    </source>
</evidence>
<protein>
    <submittedName>
        <fullName evidence="6">TetR/AcrR family transcriptional regulator</fullName>
    </submittedName>
</protein>
<gene>
    <name evidence="6" type="ORF">HUK84_04285</name>
</gene>
<comment type="caution">
    <text evidence="6">The sequence shown here is derived from an EMBL/GenBank/DDBJ whole genome shotgun (WGS) entry which is preliminary data.</text>
</comment>
<dbReference type="Pfam" id="PF00440">
    <property type="entry name" value="TetR_N"/>
    <property type="match status" value="1"/>
</dbReference>
<accession>A0A7Y7M6E3</accession>
<dbReference type="EMBL" id="JABXXP010000035">
    <property type="protein sequence ID" value="NVN10373.1"/>
    <property type="molecule type" value="Genomic_DNA"/>
</dbReference>
<feature type="DNA-binding region" description="H-T-H motif" evidence="4">
    <location>
        <begin position="49"/>
        <end position="68"/>
    </location>
</feature>
<organism evidence="6 7">
    <name type="scientific">Nguyenibacter vanlangensis</name>
    <dbReference type="NCBI Taxonomy" id="1216886"/>
    <lineage>
        <taxon>Bacteria</taxon>
        <taxon>Pseudomonadati</taxon>
        <taxon>Pseudomonadota</taxon>
        <taxon>Alphaproteobacteria</taxon>
        <taxon>Acetobacterales</taxon>
        <taxon>Acetobacteraceae</taxon>
        <taxon>Nguyenibacter</taxon>
    </lineage>
</organism>
<dbReference type="PANTHER" id="PTHR30055:SF200">
    <property type="entry name" value="HTH-TYPE TRANSCRIPTIONAL REPRESSOR BDCR"/>
    <property type="match status" value="1"/>
</dbReference>
<dbReference type="InterPro" id="IPR001647">
    <property type="entry name" value="HTH_TetR"/>
</dbReference>
<dbReference type="InterPro" id="IPR050109">
    <property type="entry name" value="HTH-type_TetR-like_transc_reg"/>
</dbReference>
<dbReference type="Proteomes" id="UP000534870">
    <property type="component" value="Unassembled WGS sequence"/>
</dbReference>
<evidence type="ECO:0000313" key="7">
    <source>
        <dbReference type="Proteomes" id="UP000534870"/>
    </source>
</evidence>
<name>A0A7Y7M6E3_9PROT</name>
<keyword evidence="1" id="KW-0805">Transcription regulation</keyword>
<dbReference type="PRINTS" id="PR00455">
    <property type="entry name" value="HTHTETR"/>
</dbReference>
<dbReference type="InterPro" id="IPR009057">
    <property type="entry name" value="Homeodomain-like_sf"/>
</dbReference>
<evidence type="ECO:0000256" key="4">
    <source>
        <dbReference type="PROSITE-ProRule" id="PRU00335"/>
    </source>
</evidence>
<dbReference type="SUPFAM" id="SSF48498">
    <property type="entry name" value="Tetracyclin repressor-like, C-terminal domain"/>
    <property type="match status" value="1"/>
</dbReference>
<feature type="domain" description="HTH tetR-type" evidence="5">
    <location>
        <begin position="26"/>
        <end position="86"/>
    </location>
</feature>
<keyword evidence="2 4" id="KW-0238">DNA-binding</keyword>
<sequence length="224" mass="25325">MGLFYTISYEGLDVLQQKTRRKRSRTDSRTALLTTARSLFARSGFHQVSVDEIADNAHVAKTAIYYHFGNKEGLVIDFLGERIERLEASLIEAVNAHTEPRARLKAVFDWHTAWFREPDFAGCVFSRASEEYKGKQDEIAELSRLQKRSLRHAVRTLVEGAGVPKDRSDALAHCMIYLLDGAVVSANVLDEKDAADRAWDAAMGLLDNELARRDGARKNRDDQR</sequence>